<proteinExistence type="predicted"/>
<accession>A0A938AZF9</accession>
<dbReference type="InterPro" id="IPR016181">
    <property type="entry name" value="Acyl_CoA_acyltransferase"/>
</dbReference>
<dbReference type="Proteomes" id="UP000712673">
    <property type="component" value="Unassembled WGS sequence"/>
</dbReference>
<evidence type="ECO:0000259" key="1">
    <source>
        <dbReference type="PROSITE" id="PS51186"/>
    </source>
</evidence>
<comment type="caution">
    <text evidence="2">The sequence shown here is derived from an EMBL/GenBank/DDBJ whole genome shotgun (WGS) entry which is preliminary data.</text>
</comment>
<sequence length="192" mass="22266">MGWLFAEKTLCLFEVDLKGGIAADTSARLAVEYRCLDAASWVAQRHTGHIGDRYLFPARFARGEQFWTVQQDDKILAYCWATQEPVEIGEIRCTMHPRSDETYFYDAFTFADYRGQNLYPALLQRMLQASRQHGLRRALIFVMSDNMASIRGVHKAGFHEFQRVTYRHIFGFGRYTYRPQLQATAGVDLRHV</sequence>
<organism evidence="2 3">
    <name type="scientific">Tectimicrobiota bacterium</name>
    <dbReference type="NCBI Taxonomy" id="2528274"/>
    <lineage>
        <taxon>Bacteria</taxon>
        <taxon>Pseudomonadati</taxon>
        <taxon>Nitrospinota/Tectimicrobiota group</taxon>
        <taxon>Candidatus Tectimicrobiota</taxon>
    </lineage>
</organism>
<reference evidence="2" key="1">
    <citation type="submission" date="2019-03" db="EMBL/GenBank/DDBJ databases">
        <title>Lake Tanganyika Metagenome-Assembled Genomes (MAGs).</title>
        <authorList>
            <person name="Tran P."/>
        </authorList>
    </citation>
    <scope>NUCLEOTIDE SEQUENCE</scope>
    <source>
        <strain evidence="2">K_DeepCast_65m_m2_066</strain>
    </source>
</reference>
<protein>
    <submittedName>
        <fullName evidence="2">GNAT family N-acetyltransferase</fullName>
    </submittedName>
</protein>
<evidence type="ECO:0000313" key="3">
    <source>
        <dbReference type="Proteomes" id="UP000712673"/>
    </source>
</evidence>
<dbReference type="Pfam" id="PF00583">
    <property type="entry name" value="Acetyltransf_1"/>
    <property type="match status" value="1"/>
</dbReference>
<dbReference type="InterPro" id="IPR000182">
    <property type="entry name" value="GNAT_dom"/>
</dbReference>
<dbReference type="GO" id="GO:0016747">
    <property type="term" value="F:acyltransferase activity, transferring groups other than amino-acyl groups"/>
    <property type="evidence" value="ECO:0007669"/>
    <property type="project" value="InterPro"/>
</dbReference>
<dbReference type="EMBL" id="VGLS01000030">
    <property type="protein sequence ID" value="MBM3222552.1"/>
    <property type="molecule type" value="Genomic_DNA"/>
</dbReference>
<name>A0A938AZF9_UNCTE</name>
<dbReference type="SUPFAM" id="SSF55729">
    <property type="entry name" value="Acyl-CoA N-acyltransferases (Nat)"/>
    <property type="match status" value="1"/>
</dbReference>
<gene>
    <name evidence="2" type="ORF">FJZ47_01930</name>
</gene>
<dbReference type="AlphaFoldDB" id="A0A938AZF9"/>
<dbReference type="PROSITE" id="PS51186">
    <property type="entry name" value="GNAT"/>
    <property type="match status" value="1"/>
</dbReference>
<feature type="domain" description="N-acetyltransferase" evidence="1">
    <location>
        <begin position="15"/>
        <end position="182"/>
    </location>
</feature>
<dbReference type="Gene3D" id="3.40.630.30">
    <property type="match status" value="1"/>
</dbReference>
<evidence type="ECO:0000313" key="2">
    <source>
        <dbReference type="EMBL" id="MBM3222552.1"/>
    </source>
</evidence>